<dbReference type="InterPro" id="IPR015500">
    <property type="entry name" value="Peptidase_S8_subtilisin-rel"/>
</dbReference>
<comment type="caution">
    <text evidence="15">The sequence shown here is derived from an EMBL/GenBank/DDBJ whole genome shotgun (WGS) entry which is preliminary data.</text>
</comment>
<dbReference type="PANTHER" id="PTHR43806:SF11">
    <property type="entry name" value="CEREVISIN-RELATED"/>
    <property type="match status" value="1"/>
</dbReference>
<feature type="compositionally biased region" description="Polar residues" evidence="10">
    <location>
        <begin position="303"/>
        <end position="319"/>
    </location>
</feature>
<keyword evidence="5 8" id="KW-0720">Serine protease</keyword>
<dbReference type="InterPro" id="IPR037045">
    <property type="entry name" value="S8pro/Inhibitor_I9_sf"/>
</dbReference>
<evidence type="ECO:0000256" key="7">
    <source>
        <dbReference type="PIRSR" id="PIRSR615500-1"/>
    </source>
</evidence>
<proteinExistence type="inferred from homology"/>
<dbReference type="FunFam" id="3.40.50.200:FF:000014">
    <property type="entry name" value="Proteinase K"/>
    <property type="match status" value="1"/>
</dbReference>
<feature type="domain" description="Peptidase S8/S53" evidence="12">
    <location>
        <begin position="167"/>
        <end position="400"/>
    </location>
</feature>
<dbReference type="PROSITE" id="PS51892">
    <property type="entry name" value="SUBTILASE"/>
    <property type="match status" value="1"/>
</dbReference>
<dbReference type="OrthoDB" id="9790784at2"/>
<dbReference type="AlphaFoldDB" id="E3BKQ8"/>
<evidence type="ECO:0000313" key="16">
    <source>
        <dbReference type="Proteomes" id="UP000002943"/>
    </source>
</evidence>
<dbReference type="Proteomes" id="UP000002943">
    <property type="component" value="Unassembled WGS sequence"/>
</dbReference>
<feature type="active site" description="Charge relay system" evidence="7 8">
    <location>
        <position position="209"/>
    </location>
</feature>
<dbReference type="Gene3D" id="3.30.70.80">
    <property type="entry name" value="Peptidase S8 propeptide/proteinase inhibitor I9"/>
    <property type="match status" value="1"/>
</dbReference>
<dbReference type="PRINTS" id="PR00723">
    <property type="entry name" value="SUBTILISIN"/>
</dbReference>
<dbReference type="Gene3D" id="3.40.50.200">
    <property type="entry name" value="Peptidase S8/S53 domain"/>
    <property type="match status" value="1"/>
</dbReference>
<evidence type="ECO:0000256" key="9">
    <source>
        <dbReference type="RuleBase" id="RU003355"/>
    </source>
</evidence>
<evidence type="ECO:0000313" key="15">
    <source>
        <dbReference type="EMBL" id="EFP96252.1"/>
    </source>
</evidence>
<keyword evidence="2 8" id="KW-0645">Protease</keyword>
<dbReference type="InterPro" id="IPR034193">
    <property type="entry name" value="PCSK9_ProteinaseK-like"/>
</dbReference>
<dbReference type="GO" id="GO:0004252">
    <property type="term" value="F:serine-type endopeptidase activity"/>
    <property type="evidence" value="ECO:0007669"/>
    <property type="project" value="UniProtKB-UniRule"/>
</dbReference>
<evidence type="ECO:0000256" key="8">
    <source>
        <dbReference type="PROSITE-ProRule" id="PRU01240"/>
    </source>
</evidence>
<dbReference type="InterPro" id="IPR050131">
    <property type="entry name" value="Peptidase_S8_subtilisin-like"/>
</dbReference>
<dbReference type="InterPro" id="IPR010259">
    <property type="entry name" value="S8pro/Inhibitor_I9"/>
</dbReference>
<dbReference type="InterPro" id="IPR023827">
    <property type="entry name" value="Peptidase_S8_Asp-AS"/>
</dbReference>
<name>E3BKQ8_9VIBR</name>
<dbReference type="InterPro" id="IPR000209">
    <property type="entry name" value="Peptidase_S8/S53_dom"/>
</dbReference>
<dbReference type="RefSeq" id="WP_009601634.1">
    <property type="nucleotide sequence ID" value="NZ_AEIU01000075.1"/>
</dbReference>
<evidence type="ECO:0000259" key="13">
    <source>
        <dbReference type="Pfam" id="PF04151"/>
    </source>
</evidence>
<evidence type="ECO:0000256" key="5">
    <source>
        <dbReference type="ARBA" id="ARBA00022825"/>
    </source>
</evidence>
<dbReference type="Gene3D" id="2.60.120.380">
    <property type="match status" value="1"/>
</dbReference>
<evidence type="ECO:0000256" key="11">
    <source>
        <dbReference type="SAM" id="SignalP"/>
    </source>
</evidence>
<feature type="region of interest" description="Disordered" evidence="10">
    <location>
        <begin position="303"/>
        <end position="325"/>
    </location>
</feature>
<dbReference type="InterPro" id="IPR022398">
    <property type="entry name" value="Peptidase_S8_His-AS"/>
</dbReference>
<feature type="active site" description="Charge relay system" evidence="7 8">
    <location>
        <position position="176"/>
    </location>
</feature>
<keyword evidence="4 8" id="KW-0378">Hydrolase</keyword>
<evidence type="ECO:0000256" key="4">
    <source>
        <dbReference type="ARBA" id="ARBA00022801"/>
    </source>
</evidence>
<dbReference type="FunFam" id="2.60.120.380:FF:000013">
    <property type="entry name" value="Alkaline serine protease"/>
    <property type="match status" value="1"/>
</dbReference>
<dbReference type="InterPro" id="IPR007280">
    <property type="entry name" value="Peptidase_C_arc/bac"/>
</dbReference>
<gene>
    <name evidence="15" type="ORF">VIBC2010_11824</name>
</gene>
<comment type="similarity">
    <text evidence="1 8 9">Belongs to the peptidase S8 family.</text>
</comment>
<dbReference type="InterPro" id="IPR036852">
    <property type="entry name" value="Peptidase_S8/S53_dom_sf"/>
</dbReference>
<feature type="chain" id="PRO_5003167169" evidence="11">
    <location>
        <begin position="24"/>
        <end position="527"/>
    </location>
</feature>
<evidence type="ECO:0000259" key="14">
    <source>
        <dbReference type="Pfam" id="PF05922"/>
    </source>
</evidence>
<dbReference type="Pfam" id="PF00082">
    <property type="entry name" value="Peptidase_S8"/>
    <property type="match status" value="1"/>
</dbReference>
<dbReference type="SUPFAM" id="SSF54897">
    <property type="entry name" value="Protease propeptides/inhibitors"/>
    <property type="match status" value="1"/>
</dbReference>
<evidence type="ECO:0000256" key="1">
    <source>
        <dbReference type="ARBA" id="ARBA00011073"/>
    </source>
</evidence>
<dbReference type="GO" id="GO:0006508">
    <property type="term" value="P:proteolysis"/>
    <property type="evidence" value="ECO:0007669"/>
    <property type="project" value="UniProtKB-KW"/>
</dbReference>
<organism evidence="15 16">
    <name type="scientific">Vibrio caribbeanicus ATCC BAA-2122</name>
    <dbReference type="NCBI Taxonomy" id="796620"/>
    <lineage>
        <taxon>Bacteria</taxon>
        <taxon>Pseudomonadati</taxon>
        <taxon>Pseudomonadota</taxon>
        <taxon>Gammaproteobacteria</taxon>
        <taxon>Vibrionales</taxon>
        <taxon>Vibrionaceae</taxon>
        <taxon>Vibrio</taxon>
    </lineage>
</organism>
<dbReference type="STRING" id="796620.VIBC2010_11824"/>
<reference evidence="15 16" key="1">
    <citation type="journal article" date="2012" name="Int. J. Syst. Evol. Microbiol.">
        <title>Vibrio caribbeanicus sp. nov., isolated from the marine sponge Scleritoderma cyanea.</title>
        <authorList>
            <person name="Hoffmann M."/>
            <person name="Monday S.R."/>
            <person name="Allard M.W."/>
            <person name="Strain E.A."/>
            <person name="Whittaker P."/>
            <person name="Naum M."/>
            <person name="McCarthy P.J."/>
            <person name="Lopez J.V."/>
            <person name="Fischer M."/>
            <person name="Brown E.W."/>
        </authorList>
    </citation>
    <scope>NUCLEOTIDE SEQUENCE [LARGE SCALE GENOMIC DNA]</scope>
    <source>
        <strain evidence="15 16">ATCC BAA-2122</strain>
    </source>
</reference>
<feature type="domain" description="Inhibitor I9" evidence="14">
    <location>
        <begin position="53"/>
        <end position="130"/>
    </location>
</feature>
<evidence type="ECO:0000256" key="2">
    <source>
        <dbReference type="ARBA" id="ARBA00022670"/>
    </source>
</evidence>
<dbReference type="CDD" id="cd04077">
    <property type="entry name" value="Peptidases_S8_PCSK9_ProteinaseK_like"/>
    <property type="match status" value="1"/>
</dbReference>
<dbReference type="Pfam" id="PF04151">
    <property type="entry name" value="PPC"/>
    <property type="match status" value="1"/>
</dbReference>
<dbReference type="PROSITE" id="PS00138">
    <property type="entry name" value="SUBTILASE_SER"/>
    <property type="match status" value="1"/>
</dbReference>
<accession>E3BKQ8</accession>
<dbReference type="SUPFAM" id="SSF52743">
    <property type="entry name" value="Subtilisin-like"/>
    <property type="match status" value="1"/>
</dbReference>
<sequence length="527" mass="55141">MYNKTLSCCIASALLISSAPLFAQQKVESTLSSQESLVAPLFHAPESAAIKGSYIVVLKQPTSMTAGTESLELYTQNTAQFLADQNAFKINRVFGSALSAFTANLDAKQLKSLRSDPTVDFIEQDQTITLDPVISNNASQANAVWGLDRIDQRDLPLSGSYDYNYDGTGVTAYVIDTGVTNTHSEFGGRSTSGYDFVDNDNDASDCNGHGTHVAGTIGGAQYGVAKNVNIVGVRVLSCRGSGTTSGVIGGVDWVAENASGPSVANMSLGGGISNALDQAVANAVQSGVSFLLAAGNSNADACNSSPARESTGVTVGSTTNRDRRSSFSNWGSCVDVFAPGSDIKSAWYDGGYKTISGTSMATPHVAGVAALYLQEKGNLSPAELSSLISQRASVGKVSDTKGTTNKLLYSQNGSGCGNDCPPPPPPEGKLDNGVPVTNLQASRGQQKEYFIDVNAGNTLKVTLNGGSGDADLYVRHGAKPTTSQWDCRPYRYGNNEVCTISNTQAGRYHIMLNAYSAYNGATLVASY</sequence>
<keyword evidence="16" id="KW-1185">Reference proteome</keyword>
<evidence type="ECO:0000259" key="12">
    <source>
        <dbReference type="Pfam" id="PF00082"/>
    </source>
</evidence>
<dbReference type="Pfam" id="PF05922">
    <property type="entry name" value="Inhibitor_I9"/>
    <property type="match status" value="1"/>
</dbReference>
<dbReference type="InterPro" id="IPR023828">
    <property type="entry name" value="Peptidase_S8_Ser-AS"/>
</dbReference>
<dbReference type="PROSITE" id="PS00137">
    <property type="entry name" value="SUBTILASE_HIS"/>
    <property type="match status" value="1"/>
</dbReference>
<dbReference type="GO" id="GO:0005615">
    <property type="term" value="C:extracellular space"/>
    <property type="evidence" value="ECO:0007669"/>
    <property type="project" value="TreeGrafter"/>
</dbReference>
<evidence type="ECO:0000256" key="10">
    <source>
        <dbReference type="SAM" id="MobiDB-lite"/>
    </source>
</evidence>
<evidence type="ECO:0000256" key="3">
    <source>
        <dbReference type="ARBA" id="ARBA00022729"/>
    </source>
</evidence>
<dbReference type="PROSITE" id="PS00136">
    <property type="entry name" value="SUBTILASE_ASP"/>
    <property type="match status" value="1"/>
</dbReference>
<protein>
    <submittedName>
        <fullName evidence="15">Alkaline serine exoprotease A</fullName>
    </submittedName>
</protein>
<dbReference type="PANTHER" id="PTHR43806">
    <property type="entry name" value="PEPTIDASE S8"/>
    <property type="match status" value="1"/>
</dbReference>
<feature type="signal peptide" evidence="11">
    <location>
        <begin position="1"/>
        <end position="23"/>
    </location>
</feature>
<feature type="domain" description="Peptidase C-terminal archaeal/bacterial" evidence="13">
    <location>
        <begin position="449"/>
        <end position="513"/>
    </location>
</feature>
<feature type="active site" description="Charge relay system" evidence="7 8">
    <location>
        <position position="359"/>
    </location>
</feature>
<dbReference type="eggNOG" id="COG1404">
    <property type="taxonomic scope" value="Bacteria"/>
</dbReference>
<evidence type="ECO:0000256" key="6">
    <source>
        <dbReference type="ARBA" id="ARBA00023145"/>
    </source>
</evidence>
<dbReference type="EMBL" id="AEIU01000075">
    <property type="protein sequence ID" value="EFP96252.1"/>
    <property type="molecule type" value="Genomic_DNA"/>
</dbReference>
<keyword evidence="3 11" id="KW-0732">Signal</keyword>
<keyword evidence="6" id="KW-0865">Zymogen</keyword>